<dbReference type="AlphaFoldDB" id="A0A5B7GP70"/>
<protein>
    <submittedName>
        <fullName evidence="1">Uncharacterized protein</fullName>
    </submittedName>
</protein>
<reference evidence="1 2" key="1">
    <citation type="submission" date="2019-05" db="EMBL/GenBank/DDBJ databases">
        <title>Another draft genome of Portunus trituberculatus and its Hox gene families provides insights of decapod evolution.</title>
        <authorList>
            <person name="Jeong J.-H."/>
            <person name="Song I."/>
            <person name="Kim S."/>
            <person name="Choi T."/>
            <person name="Kim D."/>
            <person name="Ryu S."/>
            <person name="Kim W."/>
        </authorList>
    </citation>
    <scope>NUCLEOTIDE SEQUENCE [LARGE SCALE GENOMIC DNA]</scope>
    <source>
        <tissue evidence="1">Muscle</tissue>
    </source>
</reference>
<name>A0A5B7GP70_PORTR</name>
<accession>A0A5B7GP70</accession>
<evidence type="ECO:0000313" key="2">
    <source>
        <dbReference type="Proteomes" id="UP000324222"/>
    </source>
</evidence>
<keyword evidence="2" id="KW-1185">Reference proteome</keyword>
<dbReference type="Proteomes" id="UP000324222">
    <property type="component" value="Unassembled WGS sequence"/>
</dbReference>
<evidence type="ECO:0000313" key="1">
    <source>
        <dbReference type="EMBL" id="MPC59419.1"/>
    </source>
</evidence>
<comment type="caution">
    <text evidence="1">The sequence shown here is derived from an EMBL/GenBank/DDBJ whole genome shotgun (WGS) entry which is preliminary data.</text>
</comment>
<gene>
    <name evidence="1" type="ORF">E2C01_053438</name>
</gene>
<proteinExistence type="predicted"/>
<dbReference type="EMBL" id="VSRR010016551">
    <property type="protein sequence ID" value="MPC59419.1"/>
    <property type="molecule type" value="Genomic_DNA"/>
</dbReference>
<sequence>MWSSAGWGEARAEWRRVKQMEQDEGTRGYKARVQQLVYFSERQPLRPNDTGPLASSSMGSLAAQPGNYHYYITLNSAPPSLFPLSIG</sequence>
<organism evidence="1 2">
    <name type="scientific">Portunus trituberculatus</name>
    <name type="common">Swimming crab</name>
    <name type="synonym">Neptunus trituberculatus</name>
    <dbReference type="NCBI Taxonomy" id="210409"/>
    <lineage>
        <taxon>Eukaryota</taxon>
        <taxon>Metazoa</taxon>
        <taxon>Ecdysozoa</taxon>
        <taxon>Arthropoda</taxon>
        <taxon>Crustacea</taxon>
        <taxon>Multicrustacea</taxon>
        <taxon>Malacostraca</taxon>
        <taxon>Eumalacostraca</taxon>
        <taxon>Eucarida</taxon>
        <taxon>Decapoda</taxon>
        <taxon>Pleocyemata</taxon>
        <taxon>Brachyura</taxon>
        <taxon>Eubrachyura</taxon>
        <taxon>Portunoidea</taxon>
        <taxon>Portunidae</taxon>
        <taxon>Portuninae</taxon>
        <taxon>Portunus</taxon>
    </lineage>
</organism>